<dbReference type="OrthoDB" id="5492597at2"/>
<keyword evidence="1" id="KW-1133">Transmembrane helix</keyword>
<proteinExistence type="predicted"/>
<dbReference type="EMBL" id="PVNL01000057">
    <property type="protein sequence ID" value="PRQ07363.1"/>
    <property type="molecule type" value="Genomic_DNA"/>
</dbReference>
<dbReference type="AlphaFoldDB" id="A0A2S9YQJ9"/>
<feature type="transmembrane region" description="Helical" evidence="1">
    <location>
        <begin position="355"/>
        <end position="374"/>
    </location>
</feature>
<organism evidence="2 3">
    <name type="scientific">Enhygromyxa salina</name>
    <dbReference type="NCBI Taxonomy" id="215803"/>
    <lineage>
        <taxon>Bacteria</taxon>
        <taxon>Pseudomonadati</taxon>
        <taxon>Myxococcota</taxon>
        <taxon>Polyangia</taxon>
        <taxon>Nannocystales</taxon>
        <taxon>Nannocystaceae</taxon>
        <taxon>Enhygromyxa</taxon>
    </lineage>
</organism>
<comment type="caution">
    <text evidence="2">The sequence shown here is derived from an EMBL/GenBank/DDBJ whole genome shotgun (WGS) entry which is preliminary data.</text>
</comment>
<keyword evidence="1" id="KW-0472">Membrane</keyword>
<evidence type="ECO:0000313" key="3">
    <source>
        <dbReference type="Proteomes" id="UP000238823"/>
    </source>
</evidence>
<feature type="transmembrane region" description="Helical" evidence="1">
    <location>
        <begin position="281"/>
        <end position="301"/>
    </location>
</feature>
<name>A0A2S9YQJ9_9BACT</name>
<feature type="transmembrane region" description="Helical" evidence="1">
    <location>
        <begin position="12"/>
        <end position="30"/>
    </location>
</feature>
<feature type="transmembrane region" description="Helical" evidence="1">
    <location>
        <begin position="231"/>
        <end position="261"/>
    </location>
</feature>
<reference evidence="2 3" key="1">
    <citation type="submission" date="2018-03" db="EMBL/GenBank/DDBJ databases">
        <title>Draft Genome Sequences of the Obligatory Marine Myxobacteria Enhygromyxa salina SWB007.</title>
        <authorList>
            <person name="Poehlein A."/>
            <person name="Moghaddam J.A."/>
            <person name="Harms H."/>
            <person name="Alanjari M."/>
            <person name="Koenig G.M."/>
            <person name="Daniel R."/>
            <person name="Schaeberle T.F."/>
        </authorList>
    </citation>
    <scope>NUCLEOTIDE SEQUENCE [LARGE SCALE GENOMIC DNA]</scope>
    <source>
        <strain evidence="2 3">SWB007</strain>
    </source>
</reference>
<feature type="transmembrane region" description="Helical" evidence="1">
    <location>
        <begin position="386"/>
        <end position="403"/>
    </location>
</feature>
<gene>
    <name evidence="2" type="ORF">ENSA7_30750</name>
</gene>
<feature type="transmembrane region" description="Helical" evidence="1">
    <location>
        <begin position="93"/>
        <end position="114"/>
    </location>
</feature>
<evidence type="ECO:0000313" key="2">
    <source>
        <dbReference type="EMBL" id="PRQ07363.1"/>
    </source>
</evidence>
<feature type="transmembrane region" description="Helical" evidence="1">
    <location>
        <begin position="331"/>
        <end position="349"/>
    </location>
</feature>
<dbReference type="Proteomes" id="UP000238823">
    <property type="component" value="Unassembled WGS sequence"/>
</dbReference>
<evidence type="ECO:0000256" key="1">
    <source>
        <dbReference type="SAM" id="Phobius"/>
    </source>
</evidence>
<keyword evidence="1" id="KW-0812">Transmembrane</keyword>
<feature type="transmembrane region" description="Helical" evidence="1">
    <location>
        <begin position="140"/>
        <end position="159"/>
    </location>
</feature>
<dbReference type="RefSeq" id="WP_146157733.1">
    <property type="nucleotide sequence ID" value="NZ_PVNL01000057.1"/>
</dbReference>
<protein>
    <recommendedName>
        <fullName evidence="4">Glycosyltransferase RgtA/B/C/D-like domain-containing protein</fullName>
    </recommendedName>
</protein>
<evidence type="ECO:0008006" key="4">
    <source>
        <dbReference type="Google" id="ProtNLM"/>
    </source>
</evidence>
<accession>A0A2S9YQJ9</accession>
<sequence length="541" mass="59273">MSPSATRSSQVATALTIIGLVAIVVASAWLRAPGFTQGGFASHDVAGILYNAMVLEHGGLPYVDTLEFKAPGSFYLAKWFAGPEARDIARFQIAANLWALLGLACVAGLGWRLWGKLGALTSAGLYALHDAHLDSMDANYVTWANLPQIACFWLGVEALRARSDRWRPTLWMLAGAFAGFATLCKQPNGVVLVPLLLIATFGGADSSTPASRSGRGAGWGAVRERMIDPGWVLLGFGLAHLPIVAQYLAAGQFGALFNGYFLSRWALRYLGAREAGLGSSAWEGALALAHFLGLALVLAAFSSARALADRVAAWRGGASLDPEQAKTLRELGFVFAWLLATLVAASLGFRFYKGYFLAVAAPLCLLAAAPCGLLGRRCTVHWIPRALALSLGLVLVVRALLMLEHVRLDRARPHDLGGRRIAKHLLAHTEPDDRIWMWGWHLWDVYPLTGRLSGSRIYKSLGVLSQPNDDTWRRPAKPLRFVESAYADQLIVDLEASRPAYVVLGSTVPHREFKQLHEFLRAHYRRDRRVRIGRVQLWKRR</sequence>